<dbReference type="EMBL" id="LLZZ01000106">
    <property type="protein sequence ID" value="KTB07959.1"/>
    <property type="molecule type" value="Genomic_DNA"/>
</dbReference>
<reference evidence="1 2" key="1">
    <citation type="submission" date="2015-10" db="EMBL/GenBank/DDBJ databases">
        <title>Draft genomes sequences of Candida glabrata isolates 1A, 1B, 2A, 2B, 3A and 3B.</title>
        <authorList>
            <person name="Haavelsrud O.E."/>
            <person name="Gaustad P."/>
        </authorList>
    </citation>
    <scope>NUCLEOTIDE SEQUENCE [LARGE SCALE GENOMIC DNA]</scope>
    <source>
        <strain evidence="1">910700640</strain>
    </source>
</reference>
<comment type="caution">
    <text evidence="1">The sequence shown here is derived from an EMBL/GenBank/DDBJ whole genome shotgun (WGS) entry which is preliminary data.</text>
</comment>
<gene>
    <name evidence="1" type="ORF">AO440_003963</name>
</gene>
<dbReference type="VEuPathDB" id="FungiDB:CAGL0M02453g"/>
<dbReference type="Proteomes" id="UP000054886">
    <property type="component" value="Unassembled WGS sequence"/>
</dbReference>
<organism evidence="1 2">
    <name type="scientific">Candida glabrata</name>
    <name type="common">Yeast</name>
    <name type="synonym">Torulopsis glabrata</name>
    <dbReference type="NCBI Taxonomy" id="5478"/>
    <lineage>
        <taxon>Eukaryota</taxon>
        <taxon>Fungi</taxon>
        <taxon>Dikarya</taxon>
        <taxon>Ascomycota</taxon>
        <taxon>Saccharomycotina</taxon>
        <taxon>Saccharomycetes</taxon>
        <taxon>Saccharomycetales</taxon>
        <taxon>Saccharomycetaceae</taxon>
        <taxon>Nakaseomyces</taxon>
    </lineage>
</organism>
<name>A0A0W0CY54_CANGB</name>
<dbReference type="InterPro" id="IPR018854">
    <property type="entry name" value="Psome_chaperone_3/4"/>
</dbReference>
<sequence length="120" mass="13316">MSQIVVDGLLVRVDCDVEDGVKSPISLNLCLSGDEELKSSRLECYYYTIMGRKDDVLGIPLRDTSSDWIRDLARLCATMITKKYNKPCYVTISTVGENNFQASTIPLLAAVKEHVATLVN</sequence>
<dbReference type="VEuPathDB" id="FungiDB:GWK60_M02365"/>
<protein>
    <submittedName>
        <fullName evidence="1">Proteasome chaperone 4</fullName>
    </submittedName>
</protein>
<evidence type="ECO:0000313" key="1">
    <source>
        <dbReference type="EMBL" id="KTB07959.1"/>
    </source>
</evidence>
<proteinExistence type="predicted"/>
<evidence type="ECO:0000313" key="2">
    <source>
        <dbReference type="Proteomes" id="UP000054886"/>
    </source>
</evidence>
<dbReference type="Pfam" id="PF10448">
    <property type="entry name" value="POC3_POC4"/>
    <property type="match status" value="1"/>
</dbReference>
<dbReference type="VEuPathDB" id="FungiDB:B1J91_M02453g"/>
<keyword evidence="1" id="KW-0647">Proteasome</keyword>
<dbReference type="GO" id="GO:0000502">
    <property type="term" value="C:proteasome complex"/>
    <property type="evidence" value="ECO:0007669"/>
    <property type="project" value="UniProtKB-KW"/>
</dbReference>
<dbReference type="VEuPathDB" id="FungiDB:GVI51_M02365"/>
<accession>A0A0W0CY54</accession>
<dbReference type="Gene3D" id="3.30.230.100">
    <property type="match status" value="1"/>
</dbReference>
<dbReference type="AlphaFoldDB" id="A0A0W0CY54"/>